<dbReference type="EMBL" id="AM260480">
    <property type="protein sequence ID" value="CAJ96191.1"/>
    <property type="molecule type" value="Genomic_DNA"/>
</dbReference>
<protein>
    <submittedName>
        <fullName evidence="2">Drug resistance transporter, EmrB/QacA subfamily</fullName>
    </submittedName>
</protein>
<reference evidence="2 3" key="1">
    <citation type="journal article" date="2006" name="Nat. Biotechnol.">
        <title>Genome sequence of the bioplastic-producing 'Knallgas' bacterium Ralstonia eutropha H16.</title>
        <authorList>
            <person name="Pohlmann A."/>
            <person name="Fricke W.F."/>
            <person name="Reinecke F."/>
            <person name="Kusian B."/>
            <person name="Liesegang H."/>
            <person name="Cramm R."/>
            <person name="Eitinger T."/>
            <person name="Ewering C."/>
            <person name="Potter M."/>
            <person name="Schwartz E."/>
            <person name="Strittmatter A."/>
            <person name="Voss I."/>
            <person name="Gottschalk G."/>
            <person name="Steinbuechel A."/>
            <person name="Friedrich B."/>
            <person name="Bowien B."/>
        </authorList>
    </citation>
    <scope>NUCLEOTIDE SEQUENCE [LARGE SCALE GENOMIC DNA]</scope>
    <source>
        <strain evidence="3">ATCC 17699 / DSM 428 / KCTC 22496 / NCIMB 10442 / H16 / Stanier 337</strain>
    </source>
</reference>
<proteinExistence type="predicted"/>
<dbReference type="KEGG" id="reh:H16_B1402"/>
<evidence type="ECO:0000313" key="3">
    <source>
        <dbReference type="Proteomes" id="UP000008210"/>
    </source>
</evidence>
<organism evidence="2 3">
    <name type="scientific">Cupriavidus necator (strain ATCC 17699 / DSM 428 / KCTC 22496 / NCIMB 10442 / H16 / Stanier 337)</name>
    <name type="common">Ralstonia eutropha</name>
    <dbReference type="NCBI Taxonomy" id="381666"/>
    <lineage>
        <taxon>Bacteria</taxon>
        <taxon>Pseudomonadati</taxon>
        <taxon>Pseudomonadota</taxon>
        <taxon>Betaproteobacteria</taxon>
        <taxon>Burkholderiales</taxon>
        <taxon>Burkholderiaceae</taxon>
        <taxon>Cupriavidus</taxon>
    </lineage>
</organism>
<evidence type="ECO:0000256" key="1">
    <source>
        <dbReference type="SAM" id="Phobius"/>
    </source>
</evidence>
<dbReference type="AlphaFoldDB" id="Q0K1D3"/>
<keyword evidence="1" id="KW-0812">Transmembrane</keyword>
<dbReference type="HOGENOM" id="CLU_1955927_0_0_4"/>
<gene>
    <name evidence="2" type="ordered locus">H16_B1402</name>
</gene>
<evidence type="ECO:0000313" key="2">
    <source>
        <dbReference type="EMBL" id="CAJ96191.1"/>
    </source>
</evidence>
<keyword evidence="3" id="KW-1185">Reference proteome</keyword>
<feature type="transmembrane region" description="Helical" evidence="1">
    <location>
        <begin position="35"/>
        <end position="56"/>
    </location>
</feature>
<keyword evidence="1" id="KW-0472">Membrane</keyword>
<feature type="transmembrane region" description="Helical" evidence="1">
    <location>
        <begin position="89"/>
        <end position="108"/>
    </location>
</feature>
<dbReference type="STRING" id="381666.H16_B1402"/>
<keyword evidence="1" id="KW-1133">Transmembrane helix</keyword>
<accession>Q0K1D3</accession>
<dbReference type="eggNOG" id="COG2814">
    <property type="taxonomic scope" value="Bacteria"/>
</dbReference>
<sequence length="128" mass="14404">MRRGAQPDHAARRGLFAAAVTWAIYRDRKTPTRKLSIDMVGLASLVTWVASLQIMLDKGKNLDWFSSPVFTVLMAPVVGKILPKSELRVLATLSFLGFAAVYFMRSHYTTGVDTYTRRTSRSHDRTPD</sequence>
<name>Q0K1D3_CUPNH</name>
<dbReference type="Proteomes" id="UP000008210">
    <property type="component" value="Chromosome 2"/>
</dbReference>